<gene>
    <name evidence="2" type="ORF">KIN20_001702</name>
</gene>
<dbReference type="AlphaFoldDB" id="A0AAD5LYR3"/>
<reference evidence="2" key="1">
    <citation type="submission" date="2021-06" db="EMBL/GenBank/DDBJ databases">
        <title>Parelaphostrongylus tenuis whole genome reference sequence.</title>
        <authorList>
            <person name="Garwood T.J."/>
            <person name="Larsen P.A."/>
            <person name="Fountain-Jones N.M."/>
            <person name="Garbe J.R."/>
            <person name="Macchietto M.G."/>
            <person name="Kania S.A."/>
            <person name="Gerhold R.W."/>
            <person name="Richards J.E."/>
            <person name="Wolf T.M."/>
        </authorList>
    </citation>
    <scope>NUCLEOTIDE SEQUENCE</scope>
    <source>
        <strain evidence="2">MNPRO001-30</strain>
        <tissue evidence="2">Meninges</tissue>
    </source>
</reference>
<proteinExistence type="predicted"/>
<keyword evidence="1" id="KW-0812">Transmembrane</keyword>
<evidence type="ECO:0000313" key="2">
    <source>
        <dbReference type="EMBL" id="KAJ1346803.1"/>
    </source>
</evidence>
<keyword evidence="1" id="KW-1133">Transmembrane helix</keyword>
<feature type="transmembrane region" description="Helical" evidence="1">
    <location>
        <begin position="60"/>
        <end position="79"/>
    </location>
</feature>
<dbReference type="PANTHER" id="PTHR23021">
    <property type="entry name" value="SERPENTINE RECEPTOR, CLASS T"/>
    <property type="match status" value="1"/>
</dbReference>
<feature type="transmembrane region" description="Helical" evidence="1">
    <location>
        <begin position="17"/>
        <end position="39"/>
    </location>
</feature>
<dbReference type="EMBL" id="JAHQIW010000223">
    <property type="protein sequence ID" value="KAJ1346803.1"/>
    <property type="molecule type" value="Genomic_DNA"/>
</dbReference>
<evidence type="ECO:0000256" key="1">
    <source>
        <dbReference type="SAM" id="Phobius"/>
    </source>
</evidence>
<dbReference type="Proteomes" id="UP001196413">
    <property type="component" value="Unassembled WGS sequence"/>
</dbReference>
<sequence>MNGSLCYCGGKIQPVNLIFVALWCSACMDCLVLVINCLLDESNKEMVQMVFGGNRTYLALLIPLVYFLCFALFTPPLLFNSNHMAWYFVTFTPNADTKQFHNYPNTANNLFMVITTCPLCIKYSKELLRDYKIINRLTWAHKSVLLVSTDVSILTSPNESHSLETKESYNARYCSVMEWLIKANGNAEKISNYDCEWGQQRDKQLKSIGLNQSGSKKIKRGETGSDRKAGYVNIWLGISSILYGLVAEASPQLQCCCSKTTPPTEALHSGRVPLVMNSTRCNNERTDPENGLCEPPTWVYLTL</sequence>
<accession>A0AAD5LYR3</accession>
<organism evidence="2 3">
    <name type="scientific">Parelaphostrongylus tenuis</name>
    <name type="common">Meningeal worm</name>
    <dbReference type="NCBI Taxonomy" id="148309"/>
    <lineage>
        <taxon>Eukaryota</taxon>
        <taxon>Metazoa</taxon>
        <taxon>Ecdysozoa</taxon>
        <taxon>Nematoda</taxon>
        <taxon>Chromadorea</taxon>
        <taxon>Rhabditida</taxon>
        <taxon>Rhabditina</taxon>
        <taxon>Rhabditomorpha</taxon>
        <taxon>Strongyloidea</taxon>
        <taxon>Metastrongylidae</taxon>
        <taxon>Parelaphostrongylus</taxon>
    </lineage>
</organism>
<comment type="caution">
    <text evidence="2">The sequence shown here is derived from an EMBL/GenBank/DDBJ whole genome shotgun (WGS) entry which is preliminary data.</text>
</comment>
<dbReference type="Pfam" id="PF10321">
    <property type="entry name" value="7TM_GPCR_Srt"/>
    <property type="match status" value="1"/>
</dbReference>
<protein>
    <submittedName>
        <fullName evidence="2">Uncharacterized protein</fullName>
    </submittedName>
</protein>
<dbReference type="InterPro" id="IPR019425">
    <property type="entry name" value="7TM_GPCR_serpentine_rcpt_Srt"/>
</dbReference>
<keyword evidence="1" id="KW-0472">Membrane</keyword>
<dbReference type="PANTHER" id="PTHR23021:SF11">
    <property type="entry name" value="SERPENTINE RECEPTOR, CLASS T"/>
    <property type="match status" value="1"/>
</dbReference>
<keyword evidence="3" id="KW-1185">Reference proteome</keyword>
<evidence type="ECO:0000313" key="3">
    <source>
        <dbReference type="Proteomes" id="UP001196413"/>
    </source>
</evidence>
<name>A0AAD5LYR3_PARTN</name>